<dbReference type="SUPFAM" id="SSF103506">
    <property type="entry name" value="Mitochondrial carrier"/>
    <property type="match status" value="1"/>
</dbReference>
<dbReference type="InterPro" id="IPR018108">
    <property type="entry name" value="MCP_transmembrane"/>
</dbReference>
<keyword evidence="14" id="KW-1185">Reference proteome</keyword>
<dbReference type="InterPro" id="IPR023395">
    <property type="entry name" value="MCP_dom_sf"/>
</dbReference>
<evidence type="ECO:0000256" key="4">
    <source>
        <dbReference type="ARBA" id="ARBA00022692"/>
    </source>
</evidence>
<feature type="repeat" description="Solcar" evidence="10">
    <location>
        <begin position="12"/>
        <end position="104"/>
    </location>
</feature>
<keyword evidence="9 10" id="KW-0472">Membrane</keyword>
<protein>
    <recommendedName>
        <fullName evidence="15">Mitochondrial uncoupling protein 4</fullName>
    </recommendedName>
</protein>
<keyword evidence="3 11" id="KW-0813">Transport</keyword>
<evidence type="ECO:0000256" key="3">
    <source>
        <dbReference type="ARBA" id="ARBA00022448"/>
    </source>
</evidence>
<dbReference type="FunFam" id="1.50.40.10:FF:000062">
    <property type="entry name" value="mitochondrial uncoupling protein 3"/>
    <property type="match status" value="1"/>
</dbReference>
<evidence type="ECO:0000256" key="6">
    <source>
        <dbReference type="ARBA" id="ARBA00022792"/>
    </source>
</evidence>
<feature type="transmembrane region" description="Helical" evidence="12">
    <location>
        <begin position="221"/>
        <end position="240"/>
    </location>
</feature>
<evidence type="ECO:0000256" key="1">
    <source>
        <dbReference type="ARBA" id="ARBA00004448"/>
    </source>
</evidence>
<dbReference type="OrthoDB" id="756301at2759"/>
<keyword evidence="6" id="KW-0999">Mitochondrion inner membrane</keyword>
<dbReference type="AlphaFoldDB" id="A0A9N9TPF6"/>
<dbReference type="GO" id="GO:0005743">
    <property type="term" value="C:mitochondrial inner membrane"/>
    <property type="evidence" value="ECO:0007669"/>
    <property type="project" value="UniProtKB-SubCell"/>
</dbReference>
<keyword evidence="5" id="KW-0677">Repeat</keyword>
<comment type="subcellular location">
    <subcellularLocation>
        <location evidence="1">Mitochondrion inner membrane</location>
        <topology evidence="1">Multi-pass membrane protein</topology>
    </subcellularLocation>
</comment>
<evidence type="ECO:0000313" key="14">
    <source>
        <dbReference type="Proteomes" id="UP001153712"/>
    </source>
</evidence>
<evidence type="ECO:0000256" key="2">
    <source>
        <dbReference type="ARBA" id="ARBA00006375"/>
    </source>
</evidence>
<evidence type="ECO:0008006" key="15">
    <source>
        <dbReference type="Google" id="ProtNLM"/>
    </source>
</evidence>
<dbReference type="PROSITE" id="PS50920">
    <property type="entry name" value="SOLCAR"/>
    <property type="match status" value="3"/>
</dbReference>
<dbReference type="Gene3D" id="1.50.40.10">
    <property type="entry name" value="Mitochondrial carrier domain"/>
    <property type="match status" value="1"/>
</dbReference>
<evidence type="ECO:0000313" key="13">
    <source>
        <dbReference type="EMBL" id="CAG9862586.1"/>
    </source>
</evidence>
<evidence type="ECO:0000256" key="8">
    <source>
        <dbReference type="ARBA" id="ARBA00023128"/>
    </source>
</evidence>
<evidence type="ECO:0000256" key="11">
    <source>
        <dbReference type="RuleBase" id="RU000488"/>
    </source>
</evidence>
<feature type="repeat" description="Solcar" evidence="10">
    <location>
        <begin position="219"/>
        <end position="310"/>
    </location>
</feature>
<reference evidence="13" key="1">
    <citation type="submission" date="2022-01" db="EMBL/GenBank/DDBJ databases">
        <authorList>
            <person name="King R."/>
        </authorList>
    </citation>
    <scope>NUCLEOTIDE SEQUENCE</scope>
</reference>
<gene>
    <name evidence="13" type="ORF">PHYEVI_LOCUS8896</name>
</gene>
<dbReference type="EMBL" id="OU900098">
    <property type="protein sequence ID" value="CAG9862586.1"/>
    <property type="molecule type" value="Genomic_DNA"/>
</dbReference>
<evidence type="ECO:0000256" key="10">
    <source>
        <dbReference type="PROSITE-ProRule" id="PRU00282"/>
    </source>
</evidence>
<name>A0A9N9TPF6_PHYSR</name>
<organism evidence="13 14">
    <name type="scientific">Phyllotreta striolata</name>
    <name type="common">Striped flea beetle</name>
    <name type="synonym">Crioceris striolata</name>
    <dbReference type="NCBI Taxonomy" id="444603"/>
    <lineage>
        <taxon>Eukaryota</taxon>
        <taxon>Metazoa</taxon>
        <taxon>Ecdysozoa</taxon>
        <taxon>Arthropoda</taxon>
        <taxon>Hexapoda</taxon>
        <taxon>Insecta</taxon>
        <taxon>Pterygota</taxon>
        <taxon>Neoptera</taxon>
        <taxon>Endopterygota</taxon>
        <taxon>Coleoptera</taxon>
        <taxon>Polyphaga</taxon>
        <taxon>Cucujiformia</taxon>
        <taxon>Chrysomeloidea</taxon>
        <taxon>Chrysomelidae</taxon>
        <taxon>Galerucinae</taxon>
        <taxon>Alticini</taxon>
        <taxon>Phyllotreta</taxon>
    </lineage>
</organism>
<evidence type="ECO:0000256" key="9">
    <source>
        <dbReference type="ARBA" id="ARBA00023136"/>
    </source>
</evidence>
<dbReference type="PANTHER" id="PTHR45618">
    <property type="entry name" value="MITOCHONDRIAL DICARBOXYLATE CARRIER-RELATED"/>
    <property type="match status" value="1"/>
</dbReference>
<dbReference type="Proteomes" id="UP001153712">
    <property type="component" value="Chromosome 5"/>
</dbReference>
<sequence length="316" mass="36581">MWWDVETWWWRDQWWCLYVCAVLAACHAESYTYPLDLIKTRLQVQGSHEDETGAGAKKNFFKTAIEIVKHEGLWALWKGIGAVWFRHLIYAGLRVVIYDQMRILFHKWNGDEDFEEYTPMWQMLVCGITCGFVGQLIANPADLIKVQLQMEGKRKLMGLPPRVSGFCDAARKIYAEGGVLGFWRGWIPSCQRAILVAIGDVTTYDAVKTLFKQHANISDRFFLHFIASFIAGFVTTVLSCPADVVKTRYMNQPVDEHGKNLIYTGVCDCYRRIIREEGFLALYKGFWPIWMRMAPWAVINWVTYDGFRVLLGAKTF</sequence>
<proteinExistence type="inferred from homology"/>
<keyword evidence="7 12" id="KW-1133">Transmembrane helix</keyword>
<evidence type="ECO:0000256" key="5">
    <source>
        <dbReference type="ARBA" id="ARBA00022737"/>
    </source>
</evidence>
<feature type="repeat" description="Solcar" evidence="10">
    <location>
        <begin position="118"/>
        <end position="210"/>
    </location>
</feature>
<comment type="similarity">
    <text evidence="2 11">Belongs to the mitochondrial carrier (TC 2.A.29) family.</text>
</comment>
<accession>A0A9N9TPF6</accession>
<dbReference type="InterPro" id="IPR050391">
    <property type="entry name" value="Mito_Metabolite_Transporter"/>
</dbReference>
<evidence type="ECO:0000256" key="7">
    <source>
        <dbReference type="ARBA" id="ARBA00022989"/>
    </source>
</evidence>
<dbReference type="Pfam" id="PF00153">
    <property type="entry name" value="Mito_carr"/>
    <property type="match status" value="3"/>
</dbReference>
<keyword evidence="8" id="KW-0496">Mitochondrion</keyword>
<evidence type="ECO:0000256" key="12">
    <source>
        <dbReference type="SAM" id="Phobius"/>
    </source>
</evidence>
<keyword evidence="4 10" id="KW-0812">Transmembrane</keyword>